<organism evidence="6 7">
    <name type="scientific">[Clostridium] citroniae WAL-19142</name>
    <dbReference type="NCBI Taxonomy" id="742734"/>
    <lineage>
        <taxon>Bacteria</taxon>
        <taxon>Bacillati</taxon>
        <taxon>Bacillota</taxon>
        <taxon>Clostridia</taxon>
        <taxon>Lachnospirales</taxon>
        <taxon>Lachnospiraceae</taxon>
        <taxon>Enterocloster</taxon>
    </lineage>
</organism>
<dbReference type="Pfam" id="PF00936">
    <property type="entry name" value="BMC"/>
    <property type="match status" value="1"/>
</dbReference>
<evidence type="ECO:0000313" key="6">
    <source>
        <dbReference type="EMBL" id="KMW18407.1"/>
    </source>
</evidence>
<feature type="region of interest" description="Disordered" evidence="4">
    <location>
        <begin position="85"/>
        <end position="122"/>
    </location>
</feature>
<dbReference type="InterPro" id="IPR050575">
    <property type="entry name" value="BMC_shell"/>
</dbReference>
<comment type="caution">
    <text evidence="6">The sequence shown here is derived from an EMBL/GenBank/DDBJ whole genome shotgun (WGS) entry which is preliminary data.</text>
</comment>
<dbReference type="SUPFAM" id="SSF143414">
    <property type="entry name" value="CcmK-like"/>
    <property type="match status" value="1"/>
</dbReference>
<keyword evidence="2" id="KW-1283">Bacterial microcompartment</keyword>
<comment type="subcellular location">
    <subcellularLocation>
        <location evidence="1">Bacterial microcompartment</location>
    </subcellularLocation>
</comment>
<reference evidence="6 7" key="1">
    <citation type="submission" date="2011-04" db="EMBL/GenBank/DDBJ databases">
        <title>The Genome Sequence of Clostridium citroniae WAL-19142.</title>
        <authorList>
            <consortium name="The Broad Institute Genome Sequencing Platform"/>
            <person name="Earl A."/>
            <person name="Ward D."/>
            <person name="Feldgarden M."/>
            <person name="Gevers D."/>
            <person name="Warren Y.A."/>
            <person name="Tyrrell K.L."/>
            <person name="Citron D.M."/>
            <person name="Goldstein E.J."/>
            <person name="Daigneault M."/>
            <person name="Allen-Vercoe E."/>
            <person name="Young S.K."/>
            <person name="Zeng Q."/>
            <person name="Gargeya S."/>
            <person name="Fitzgerald M."/>
            <person name="Haas B."/>
            <person name="Abouelleil A."/>
            <person name="Alvarado L."/>
            <person name="Arachchi H.M."/>
            <person name="Berlin A."/>
            <person name="Brown A."/>
            <person name="Chapman S.B."/>
            <person name="Chen Z."/>
            <person name="Dunbar C."/>
            <person name="Freedman E."/>
            <person name="Gearin G."/>
            <person name="Gellesch M."/>
            <person name="Goldberg J."/>
            <person name="Griggs A."/>
            <person name="Gujja S."/>
            <person name="Heilman E.R."/>
            <person name="Heiman D."/>
            <person name="Howarth C."/>
            <person name="Larson L."/>
            <person name="Lui A."/>
            <person name="MacDonald P.J."/>
            <person name="Mehta T."/>
            <person name="Montmayeur A."/>
            <person name="Murphy C."/>
            <person name="Neiman D."/>
            <person name="Pearson M."/>
            <person name="Priest M."/>
            <person name="Roberts A."/>
            <person name="Saif S."/>
            <person name="Shea T."/>
            <person name="Shenoy N."/>
            <person name="Sisk P."/>
            <person name="Stolte C."/>
            <person name="Sykes S."/>
            <person name="White J."/>
            <person name="Yandava C."/>
            <person name="Wortman J."/>
            <person name="Nusbaum C."/>
            <person name="Birren B."/>
        </authorList>
    </citation>
    <scope>NUCLEOTIDE SEQUENCE [LARGE SCALE GENOMIC DNA]</scope>
    <source>
        <strain evidence="6 7">WAL-19142</strain>
    </source>
</reference>
<dbReference type="CDD" id="cd07045">
    <property type="entry name" value="BMC_CcmK_like"/>
    <property type="match status" value="1"/>
</dbReference>
<sequence length="229" mass="23411">MQALGLIETKGLLAAIEAADAMLKAADVSILETIKVGGGRMNVSVTGDVAAVKAAVDAAGAAVERLGAGLLLSSHVIPRPHEELETVIGGPPPGKPPTGGIGAEGDAESTEDAAGAEGAAGAEDAAGVEDAGCINAAKDREYADNVQDWEEPTPPIIFTTAPDRPALDCLAAESGAETAVRALVSLKVTELRALAREYPELGIGGREISKANKTLLLTEFKAFYDRTEQ</sequence>
<dbReference type="PATRIC" id="fig|742734.4.peg.3552"/>
<evidence type="ECO:0000256" key="4">
    <source>
        <dbReference type="SAM" id="MobiDB-lite"/>
    </source>
</evidence>
<evidence type="ECO:0000256" key="2">
    <source>
        <dbReference type="ARBA" id="ARBA00024446"/>
    </source>
</evidence>
<dbReference type="RefSeq" id="WP_048930243.1">
    <property type="nucleotide sequence ID" value="NZ_KQ235879.1"/>
</dbReference>
<feature type="compositionally biased region" description="Low complexity" evidence="4">
    <location>
        <begin position="112"/>
        <end position="122"/>
    </location>
</feature>
<name>A0A0J9BZJ9_9FIRM</name>
<comment type="similarity">
    <text evidence="3">Belongs to the bacterial microcompartments protein family.</text>
</comment>
<evidence type="ECO:0000256" key="3">
    <source>
        <dbReference type="PROSITE-ProRule" id="PRU01278"/>
    </source>
</evidence>
<dbReference type="EMBL" id="ADLK01000024">
    <property type="protein sequence ID" value="KMW18407.1"/>
    <property type="molecule type" value="Genomic_DNA"/>
</dbReference>
<dbReference type="Gene3D" id="3.30.70.1710">
    <property type="match status" value="1"/>
</dbReference>
<gene>
    <name evidence="6" type="ORF">HMPREF9470_03317</name>
</gene>
<evidence type="ECO:0000259" key="5">
    <source>
        <dbReference type="PROSITE" id="PS51930"/>
    </source>
</evidence>
<evidence type="ECO:0000256" key="1">
    <source>
        <dbReference type="ARBA" id="ARBA00024322"/>
    </source>
</evidence>
<dbReference type="GeneID" id="93162151"/>
<dbReference type="GO" id="GO:0031469">
    <property type="term" value="C:bacterial microcompartment"/>
    <property type="evidence" value="ECO:0007669"/>
    <property type="project" value="UniProtKB-SubCell"/>
</dbReference>
<dbReference type="AlphaFoldDB" id="A0A0J9BZJ9"/>
<dbReference type="PANTHER" id="PTHR33941:SF11">
    <property type="entry name" value="BACTERIAL MICROCOMPARTMENT SHELL PROTEIN PDUJ"/>
    <property type="match status" value="1"/>
</dbReference>
<feature type="domain" description="BMC" evidence="5">
    <location>
        <begin position="3"/>
        <end position="89"/>
    </location>
</feature>
<dbReference type="OrthoDB" id="9812608at2"/>
<proteinExistence type="inferred from homology"/>
<dbReference type="InterPro" id="IPR000249">
    <property type="entry name" value="BMC_dom"/>
</dbReference>
<evidence type="ECO:0000313" key="7">
    <source>
        <dbReference type="Proteomes" id="UP000037392"/>
    </source>
</evidence>
<accession>A0A0J9BZJ9</accession>
<protein>
    <recommendedName>
        <fullName evidence="5">BMC domain-containing protein</fullName>
    </recommendedName>
</protein>
<dbReference type="PROSITE" id="PS51930">
    <property type="entry name" value="BMC_2"/>
    <property type="match status" value="1"/>
</dbReference>
<dbReference type="InterPro" id="IPR037233">
    <property type="entry name" value="CcmK-like_sf"/>
</dbReference>
<dbReference type="SMART" id="SM00877">
    <property type="entry name" value="BMC"/>
    <property type="match status" value="1"/>
</dbReference>
<dbReference type="InterPro" id="IPR044872">
    <property type="entry name" value="CcmK/CsoS1_BMC"/>
</dbReference>
<dbReference type="PANTHER" id="PTHR33941">
    <property type="entry name" value="PROPANEDIOL UTILIZATION PROTEIN PDUA"/>
    <property type="match status" value="1"/>
</dbReference>
<dbReference type="Proteomes" id="UP000037392">
    <property type="component" value="Unassembled WGS sequence"/>
</dbReference>